<evidence type="ECO:0000256" key="9">
    <source>
        <dbReference type="RuleBase" id="RU361185"/>
    </source>
</evidence>
<dbReference type="EC" id="3.2.1.20" evidence="3"/>
<dbReference type="Pfam" id="PF13802">
    <property type="entry name" value="Gal_mutarotas_2"/>
    <property type="match status" value="1"/>
</dbReference>
<dbReference type="InterPro" id="IPR013780">
    <property type="entry name" value="Glyco_hydro_b"/>
</dbReference>
<dbReference type="PROSITE" id="PS00707">
    <property type="entry name" value="GLYCOSYL_HYDROL_F31_2"/>
    <property type="match status" value="1"/>
</dbReference>
<dbReference type="InterPro" id="IPR030458">
    <property type="entry name" value="Glyco_hydro_31_AS"/>
</dbReference>
<organism evidence="14 15">
    <name type="scientific">Phaseolus coccineus</name>
    <name type="common">Scarlet runner bean</name>
    <name type="synonym">Phaseolus multiflorus</name>
    <dbReference type="NCBI Taxonomy" id="3886"/>
    <lineage>
        <taxon>Eukaryota</taxon>
        <taxon>Viridiplantae</taxon>
        <taxon>Streptophyta</taxon>
        <taxon>Embryophyta</taxon>
        <taxon>Tracheophyta</taxon>
        <taxon>Spermatophyta</taxon>
        <taxon>Magnoliopsida</taxon>
        <taxon>eudicotyledons</taxon>
        <taxon>Gunneridae</taxon>
        <taxon>Pentapetalae</taxon>
        <taxon>rosids</taxon>
        <taxon>fabids</taxon>
        <taxon>Fabales</taxon>
        <taxon>Fabaceae</taxon>
        <taxon>Papilionoideae</taxon>
        <taxon>50 kb inversion clade</taxon>
        <taxon>NPAAA clade</taxon>
        <taxon>indigoferoid/millettioid clade</taxon>
        <taxon>Phaseoleae</taxon>
        <taxon>Phaseolus</taxon>
    </lineage>
</organism>
<sequence length="931" mass="103888">MAAPTFIASLLFSFSIFLSLIFCSASASSPLGYGYTISALHPYPTTNSFIAHLNLIKPSSVFGPDIPHLSLSASFENKDRLRVRITDSNNQRWEIPKHLIPRPSPSQDHPLRYLNTKQGSQDTLTLTHPDSDLVFTLHNTTPFGFTLSRKSSNDLLFDAAPDPSNPQTFLVFKDQYLQLSSSLPPQRASLYGLGEHTKTSFKLRPNQTLTLWNADIASATPDVNLYGSHPFYLDVRSPSPDGRVKAGTSHGVLLLNSNGMDIVYDGDRITYKVIGGVFDLYFFAGSSPELVLEQYTDLIGRPAPMPYWSFGFHQCRWGYKNVSDLESVVANYAKTGIPLEVMWTDIDYMDAFKDFTLDPINFPLDKMRSFVDTLHQNGQKYVLILDPGISVNNTYATYVRGLKVDVYIKRNGTNYLGEVWPGPVYYPDFLNPQSQLFWGGEIKLFRDLLPFDGLWLDMNELSNFITSPPIPSSNLDNPPYQINNGEGVRSINDRTVPATSLHYGNITEYNAHNLYGLLECKVTNEELVNITGKRAFILSRSTFVSSGKYTAHWTGDNAATWNDLAYSIPSILNSGIFGIPMVGADICGFGGNTTEELCRRWIQLGAFYPFARDHSEINSIRQELYIWESVAASARKVLGLRYRLLPYFYTLMYEAHTKGTPIARPLFFSFPDDVTTYEINSQFLLGKGVLVSPVLQSGATTVDAYFPKGTWFDLFNVSNSVNAETGKYVTLDAPPDHINVHVGEGNILALQGEAMTTDAARKTAFELVVVISGSGNSYGEVYLDDGDTLDIAGVKYEWTLVSFYGAIRNNSVVITSKVTNGRFALKQRWIIDKVTFLGIPQKRFNRMDLSGKELNIVNGISSVTKAVVNISSEFVSVQVSKLSYLIGEEFKLESKNTTIKKAILPVSLRETVEARWQRTVKGLRAEAALRC</sequence>
<dbReference type="GO" id="GO:0090599">
    <property type="term" value="F:alpha-glucosidase activity"/>
    <property type="evidence" value="ECO:0007669"/>
    <property type="project" value="UniProtKB-ARBA"/>
</dbReference>
<dbReference type="Pfam" id="PF21365">
    <property type="entry name" value="Glyco_hydro_31_3rd"/>
    <property type="match status" value="1"/>
</dbReference>
<evidence type="ECO:0000256" key="2">
    <source>
        <dbReference type="ARBA" id="ARBA00007806"/>
    </source>
</evidence>
<feature type="domain" description="Glycosyl hydrolase family 31 C-terminal" evidence="13">
    <location>
        <begin position="659"/>
        <end position="748"/>
    </location>
</feature>
<dbReference type="FunFam" id="3.20.20.80:FF:000016">
    <property type="entry name" value="Maltase-glucoamylase, intestinal"/>
    <property type="match status" value="1"/>
</dbReference>
<accession>A0AAN9QEX3</accession>
<dbReference type="InterPro" id="IPR000322">
    <property type="entry name" value="Glyco_hydro_31_TIM"/>
</dbReference>
<evidence type="ECO:0000256" key="7">
    <source>
        <dbReference type="ARBA" id="ARBA00023295"/>
    </source>
</evidence>
<evidence type="ECO:0000256" key="5">
    <source>
        <dbReference type="ARBA" id="ARBA00022801"/>
    </source>
</evidence>
<dbReference type="SUPFAM" id="SSF74650">
    <property type="entry name" value="Galactose mutarotase-like"/>
    <property type="match status" value="1"/>
</dbReference>
<dbReference type="AlphaFoldDB" id="A0AAN9QEX3"/>
<evidence type="ECO:0000256" key="1">
    <source>
        <dbReference type="ARBA" id="ARBA00001657"/>
    </source>
</evidence>
<evidence type="ECO:0000256" key="6">
    <source>
        <dbReference type="ARBA" id="ARBA00023180"/>
    </source>
</evidence>
<dbReference type="InterPro" id="IPR048395">
    <property type="entry name" value="Glyco_hydro_31_C"/>
</dbReference>
<feature type="chain" id="PRO_5043047713" description="alpha-glucosidase" evidence="10">
    <location>
        <begin position="28"/>
        <end position="931"/>
    </location>
</feature>
<evidence type="ECO:0000259" key="11">
    <source>
        <dbReference type="Pfam" id="PF01055"/>
    </source>
</evidence>
<keyword evidence="5 9" id="KW-0378">Hydrolase</keyword>
<name>A0AAN9QEX3_PHACN</name>
<keyword evidence="4 10" id="KW-0732">Signal</keyword>
<evidence type="ECO:0000256" key="8">
    <source>
        <dbReference type="ARBA" id="ARBA00041343"/>
    </source>
</evidence>
<keyword evidence="15" id="KW-1185">Reference proteome</keyword>
<dbReference type="Gene3D" id="3.20.20.80">
    <property type="entry name" value="Glycosidases"/>
    <property type="match status" value="1"/>
</dbReference>
<evidence type="ECO:0000259" key="12">
    <source>
        <dbReference type="Pfam" id="PF13802"/>
    </source>
</evidence>
<keyword evidence="6" id="KW-0325">Glycoprotein</keyword>
<dbReference type="PROSITE" id="PS00129">
    <property type="entry name" value="GLYCOSYL_HYDROL_F31_1"/>
    <property type="match status" value="1"/>
</dbReference>
<evidence type="ECO:0000259" key="13">
    <source>
        <dbReference type="Pfam" id="PF21365"/>
    </source>
</evidence>
<dbReference type="Pfam" id="PF01055">
    <property type="entry name" value="Glyco_hydro_31_2nd"/>
    <property type="match status" value="1"/>
</dbReference>
<feature type="signal peptide" evidence="10">
    <location>
        <begin position="1"/>
        <end position="27"/>
    </location>
</feature>
<dbReference type="CDD" id="cd06602">
    <property type="entry name" value="GH31_MGAM_SI_GAA"/>
    <property type="match status" value="1"/>
</dbReference>
<dbReference type="InterPro" id="IPR030459">
    <property type="entry name" value="Glyco_hydro_31_CS"/>
</dbReference>
<evidence type="ECO:0000256" key="3">
    <source>
        <dbReference type="ARBA" id="ARBA00012741"/>
    </source>
</evidence>
<evidence type="ECO:0000313" key="15">
    <source>
        <dbReference type="Proteomes" id="UP001374584"/>
    </source>
</evidence>
<dbReference type="PANTHER" id="PTHR22762:SF133">
    <property type="entry name" value="P-TYPE DOMAIN-CONTAINING PROTEIN"/>
    <property type="match status" value="1"/>
</dbReference>
<dbReference type="SUPFAM" id="SSF51445">
    <property type="entry name" value="(Trans)glycosidases"/>
    <property type="match status" value="1"/>
</dbReference>
<feature type="domain" description="Glycoside hydrolase family 31 N-terminal" evidence="12">
    <location>
        <begin position="72"/>
        <end position="257"/>
    </location>
</feature>
<protein>
    <recommendedName>
        <fullName evidence="3">alpha-glucosidase</fullName>
        <ecNumber evidence="3">3.2.1.20</ecNumber>
    </recommendedName>
    <alternativeName>
        <fullName evidence="8">Maltase</fullName>
    </alternativeName>
</protein>
<dbReference type="SUPFAM" id="SSF51011">
    <property type="entry name" value="Glycosyl hydrolase domain"/>
    <property type="match status" value="1"/>
</dbReference>
<proteinExistence type="inferred from homology"/>
<dbReference type="EMBL" id="JAYMYR010000011">
    <property type="protein sequence ID" value="KAK7332601.1"/>
    <property type="molecule type" value="Genomic_DNA"/>
</dbReference>
<dbReference type="Proteomes" id="UP001374584">
    <property type="component" value="Unassembled WGS sequence"/>
</dbReference>
<dbReference type="GO" id="GO:0005975">
    <property type="term" value="P:carbohydrate metabolic process"/>
    <property type="evidence" value="ECO:0007669"/>
    <property type="project" value="InterPro"/>
</dbReference>
<dbReference type="InterPro" id="IPR011013">
    <property type="entry name" value="Gal_mutarotase_sf_dom"/>
</dbReference>
<comment type="caution">
    <text evidence="14">The sequence shown here is derived from an EMBL/GenBank/DDBJ whole genome shotgun (WGS) entry which is preliminary data.</text>
</comment>
<keyword evidence="7 9" id="KW-0326">Glycosidase</keyword>
<dbReference type="PANTHER" id="PTHR22762">
    <property type="entry name" value="ALPHA-GLUCOSIDASE"/>
    <property type="match status" value="1"/>
</dbReference>
<dbReference type="InterPro" id="IPR025887">
    <property type="entry name" value="Glyco_hydro_31_N_dom"/>
</dbReference>
<comment type="similarity">
    <text evidence="2 9">Belongs to the glycosyl hydrolase 31 family.</text>
</comment>
<evidence type="ECO:0000256" key="4">
    <source>
        <dbReference type="ARBA" id="ARBA00022729"/>
    </source>
</evidence>
<dbReference type="Gene3D" id="2.60.40.1760">
    <property type="entry name" value="glycosyl hydrolase (family 31)"/>
    <property type="match status" value="1"/>
</dbReference>
<dbReference type="GO" id="GO:0030246">
    <property type="term" value="F:carbohydrate binding"/>
    <property type="evidence" value="ECO:0007669"/>
    <property type="project" value="InterPro"/>
</dbReference>
<comment type="catalytic activity">
    <reaction evidence="1">
        <text>Hydrolysis of terminal, non-reducing (1-&gt;4)-linked alpha-D-glucose residues with release of alpha-D-glucose.</text>
        <dbReference type="EC" id="3.2.1.20"/>
    </reaction>
</comment>
<dbReference type="InterPro" id="IPR017853">
    <property type="entry name" value="GH"/>
</dbReference>
<reference evidence="14 15" key="1">
    <citation type="submission" date="2024-01" db="EMBL/GenBank/DDBJ databases">
        <title>The genomes of 5 underutilized Papilionoideae crops provide insights into root nodulation and disease resistanc.</title>
        <authorList>
            <person name="Jiang F."/>
        </authorList>
    </citation>
    <scope>NUCLEOTIDE SEQUENCE [LARGE SCALE GENOMIC DNA]</scope>
    <source>
        <strain evidence="14">JINMINGXINNONG_FW02</strain>
        <tissue evidence="14">Leaves</tissue>
    </source>
</reference>
<gene>
    <name evidence="14" type="ORF">VNO80_29355</name>
</gene>
<dbReference type="Gene3D" id="2.60.40.1180">
    <property type="entry name" value="Golgi alpha-mannosidase II"/>
    <property type="match status" value="2"/>
</dbReference>
<dbReference type="FunFam" id="2.60.40.1180:FF:000044">
    <property type="entry name" value="Alpha-glucosidase 1"/>
    <property type="match status" value="1"/>
</dbReference>
<feature type="domain" description="Glycoside hydrolase family 31 TIM barrel" evidence="11">
    <location>
        <begin position="302"/>
        <end position="651"/>
    </location>
</feature>
<evidence type="ECO:0000313" key="14">
    <source>
        <dbReference type="EMBL" id="KAK7332601.1"/>
    </source>
</evidence>
<evidence type="ECO:0000256" key="10">
    <source>
        <dbReference type="SAM" id="SignalP"/>
    </source>
</evidence>
<dbReference type="CDD" id="cd14752">
    <property type="entry name" value="GH31_N"/>
    <property type="match status" value="1"/>
</dbReference>